<sequence>MFLRDGSDRLRRGGPASASLFCMLNVGIVDGPASTHFVDNFADIPLPISYICAAAADSTSDALLADRDLTQGGCVVSDRADQAVQNCRRCTLCQFGISRPFFQHFAYSAPFFSPSANPPRFRKTTARTVPA</sequence>
<comment type="caution">
    <text evidence="1">The sequence shown here is derived from an EMBL/GenBank/DDBJ whole genome shotgun (WGS) entry which is preliminary data.</text>
</comment>
<dbReference type="Proteomes" id="UP000604046">
    <property type="component" value="Unassembled WGS sequence"/>
</dbReference>
<reference evidence="1" key="1">
    <citation type="submission" date="2021-02" db="EMBL/GenBank/DDBJ databases">
        <authorList>
            <person name="Dougan E. K."/>
            <person name="Rhodes N."/>
            <person name="Thang M."/>
            <person name="Chan C."/>
        </authorList>
    </citation>
    <scope>NUCLEOTIDE SEQUENCE</scope>
</reference>
<evidence type="ECO:0000313" key="1">
    <source>
        <dbReference type="EMBL" id="CAE7240603.1"/>
    </source>
</evidence>
<keyword evidence="2" id="KW-1185">Reference proteome</keyword>
<protein>
    <submittedName>
        <fullName evidence="1">Uncharacterized protein</fullName>
    </submittedName>
</protein>
<gene>
    <name evidence="1" type="ORF">SNAT2548_LOCUS10801</name>
</gene>
<evidence type="ECO:0000313" key="2">
    <source>
        <dbReference type="Proteomes" id="UP000604046"/>
    </source>
</evidence>
<organism evidence="1 2">
    <name type="scientific">Symbiodinium natans</name>
    <dbReference type="NCBI Taxonomy" id="878477"/>
    <lineage>
        <taxon>Eukaryota</taxon>
        <taxon>Sar</taxon>
        <taxon>Alveolata</taxon>
        <taxon>Dinophyceae</taxon>
        <taxon>Suessiales</taxon>
        <taxon>Symbiodiniaceae</taxon>
        <taxon>Symbiodinium</taxon>
    </lineage>
</organism>
<name>A0A812LEG8_9DINO</name>
<dbReference type="AlphaFoldDB" id="A0A812LEG8"/>
<proteinExistence type="predicted"/>
<dbReference type="EMBL" id="CAJNDS010000913">
    <property type="protein sequence ID" value="CAE7240603.1"/>
    <property type="molecule type" value="Genomic_DNA"/>
</dbReference>
<accession>A0A812LEG8</accession>